<comment type="caution">
    <text evidence="5">The sequence shown here is derived from an EMBL/GenBank/DDBJ whole genome shotgun (WGS) entry which is preliminary data.</text>
</comment>
<dbReference type="Gene3D" id="3.90.25.10">
    <property type="entry name" value="UDP-galactose 4-epimerase, domain 1"/>
    <property type="match status" value="1"/>
</dbReference>
<gene>
    <name evidence="5" type="ORF">J3R30DRAFT_3278784</name>
</gene>
<feature type="domain" description="NmrA-like" evidence="4">
    <location>
        <begin position="3"/>
        <end position="270"/>
    </location>
</feature>
<protein>
    <recommendedName>
        <fullName evidence="4">NmrA-like domain-containing protein</fullName>
    </recommendedName>
</protein>
<dbReference type="PANTHER" id="PTHR47706:SF4">
    <property type="entry name" value="NMRA-LIKE DOMAIN-CONTAINING PROTEIN"/>
    <property type="match status" value="1"/>
</dbReference>
<dbReference type="PANTHER" id="PTHR47706">
    <property type="entry name" value="NMRA-LIKE FAMILY PROTEIN"/>
    <property type="match status" value="1"/>
</dbReference>
<evidence type="ECO:0000256" key="1">
    <source>
        <dbReference type="ARBA" id="ARBA00005725"/>
    </source>
</evidence>
<dbReference type="GO" id="GO:0016491">
    <property type="term" value="F:oxidoreductase activity"/>
    <property type="evidence" value="ECO:0007669"/>
    <property type="project" value="UniProtKB-KW"/>
</dbReference>
<dbReference type="EMBL" id="JAOTPV010000001">
    <property type="protein sequence ID" value="KAJ4489904.1"/>
    <property type="molecule type" value="Genomic_DNA"/>
</dbReference>
<dbReference type="Gene3D" id="3.40.50.720">
    <property type="entry name" value="NAD(P)-binding Rossmann-like Domain"/>
    <property type="match status" value="1"/>
</dbReference>
<dbReference type="OrthoDB" id="9974981at2759"/>
<proteinExistence type="inferred from homology"/>
<evidence type="ECO:0000313" key="5">
    <source>
        <dbReference type="EMBL" id="KAJ4489904.1"/>
    </source>
</evidence>
<evidence type="ECO:0000256" key="2">
    <source>
        <dbReference type="ARBA" id="ARBA00022857"/>
    </source>
</evidence>
<dbReference type="Proteomes" id="UP001150266">
    <property type="component" value="Unassembled WGS sequence"/>
</dbReference>
<sequence>MKSQRIAVAGGTGGIGQHVVEGLLEVKVKYSLHIIVLSRSSRPDISFAGSTTAIVAIDYTDVAAIEKVLSEHKIDTILSTLSTNDVEGFATAQANLLTASLNIPTVHRFSPSQYSHDSNALVETVPFVRVKVAILESLRNAQAQRGSSLEWTVFHTGAFMNYLGLGNSKPDAFKALGHLAPFPFIFDLKNRKADVPGDGERRMVFTAAEDAGQFVAEVTQLDHWEEHSDMKGDWVTLNEIIAMAESFVGRCKLDIKYNAPEDIIAQIGGSPPSVTNLPLFIYLAIIKGDYEMKRLFNVNETLGNLVKPISVQEFLQKWWEQ</sequence>
<dbReference type="Pfam" id="PF05368">
    <property type="entry name" value="NmrA"/>
    <property type="match status" value="1"/>
</dbReference>
<name>A0A9W9AT35_9AGAR</name>
<accession>A0A9W9AT35</accession>
<keyword evidence="2" id="KW-0521">NADP</keyword>
<dbReference type="InterPro" id="IPR051609">
    <property type="entry name" value="NmrA/Isoflavone_reductase-like"/>
</dbReference>
<dbReference type="AlphaFoldDB" id="A0A9W9AT35"/>
<keyword evidence="3" id="KW-0560">Oxidoreductase</keyword>
<organism evidence="5 6">
    <name type="scientific">Lentinula aciculospora</name>
    <dbReference type="NCBI Taxonomy" id="153920"/>
    <lineage>
        <taxon>Eukaryota</taxon>
        <taxon>Fungi</taxon>
        <taxon>Dikarya</taxon>
        <taxon>Basidiomycota</taxon>
        <taxon>Agaricomycotina</taxon>
        <taxon>Agaricomycetes</taxon>
        <taxon>Agaricomycetidae</taxon>
        <taxon>Agaricales</taxon>
        <taxon>Marasmiineae</taxon>
        <taxon>Omphalotaceae</taxon>
        <taxon>Lentinula</taxon>
    </lineage>
</organism>
<keyword evidence="6" id="KW-1185">Reference proteome</keyword>
<dbReference type="InterPro" id="IPR008030">
    <property type="entry name" value="NmrA-like"/>
</dbReference>
<evidence type="ECO:0000256" key="3">
    <source>
        <dbReference type="ARBA" id="ARBA00023002"/>
    </source>
</evidence>
<comment type="similarity">
    <text evidence="1">Belongs to the NmrA-type oxidoreductase family. Isoflavone reductase subfamily.</text>
</comment>
<evidence type="ECO:0000259" key="4">
    <source>
        <dbReference type="Pfam" id="PF05368"/>
    </source>
</evidence>
<dbReference type="SUPFAM" id="SSF51735">
    <property type="entry name" value="NAD(P)-binding Rossmann-fold domains"/>
    <property type="match status" value="1"/>
</dbReference>
<evidence type="ECO:0000313" key="6">
    <source>
        <dbReference type="Proteomes" id="UP001150266"/>
    </source>
</evidence>
<reference evidence="5" key="1">
    <citation type="submission" date="2022-08" db="EMBL/GenBank/DDBJ databases">
        <title>A Global Phylogenomic Analysis of the Shiitake Genus Lentinula.</title>
        <authorList>
            <consortium name="DOE Joint Genome Institute"/>
            <person name="Sierra-Patev S."/>
            <person name="Min B."/>
            <person name="Naranjo-Ortiz M."/>
            <person name="Looney B."/>
            <person name="Konkel Z."/>
            <person name="Slot J.C."/>
            <person name="Sakamoto Y."/>
            <person name="Steenwyk J.L."/>
            <person name="Rokas A."/>
            <person name="Carro J."/>
            <person name="Camarero S."/>
            <person name="Ferreira P."/>
            <person name="Molpeceres G."/>
            <person name="Ruiz-Duenas F.J."/>
            <person name="Serrano A."/>
            <person name="Henrissat B."/>
            <person name="Drula E."/>
            <person name="Hughes K.W."/>
            <person name="Mata J.L."/>
            <person name="Ishikawa N.K."/>
            <person name="Vargas-Isla R."/>
            <person name="Ushijima S."/>
            <person name="Smith C.A."/>
            <person name="Ahrendt S."/>
            <person name="Andreopoulos W."/>
            <person name="He G."/>
            <person name="Labutti K."/>
            <person name="Lipzen A."/>
            <person name="Ng V."/>
            <person name="Riley R."/>
            <person name="Sandor L."/>
            <person name="Barry K."/>
            <person name="Martinez A.T."/>
            <person name="Xiao Y."/>
            <person name="Gibbons J.G."/>
            <person name="Terashima K."/>
            <person name="Grigoriev I.V."/>
            <person name="Hibbett D.S."/>
        </authorList>
    </citation>
    <scope>NUCLEOTIDE SEQUENCE</scope>
    <source>
        <strain evidence="5">JLM2183</strain>
    </source>
</reference>
<dbReference type="InterPro" id="IPR036291">
    <property type="entry name" value="NAD(P)-bd_dom_sf"/>
</dbReference>